<keyword evidence="8 10" id="KW-0472">Membrane</keyword>
<dbReference type="Gene3D" id="1.10.287.570">
    <property type="entry name" value="Helical hairpin bin"/>
    <property type="match status" value="1"/>
</dbReference>
<organism evidence="12 13">
    <name type="scientific">Spodoptera exigua</name>
    <name type="common">Beet armyworm</name>
    <name type="synonym">Noctua fulgens</name>
    <dbReference type="NCBI Taxonomy" id="7107"/>
    <lineage>
        <taxon>Eukaryota</taxon>
        <taxon>Metazoa</taxon>
        <taxon>Ecdysozoa</taxon>
        <taxon>Arthropoda</taxon>
        <taxon>Hexapoda</taxon>
        <taxon>Insecta</taxon>
        <taxon>Pterygota</taxon>
        <taxon>Neoptera</taxon>
        <taxon>Endopterygota</taxon>
        <taxon>Lepidoptera</taxon>
        <taxon>Glossata</taxon>
        <taxon>Ditrysia</taxon>
        <taxon>Noctuoidea</taxon>
        <taxon>Noctuidae</taxon>
        <taxon>Amphipyrinae</taxon>
        <taxon>Spodoptera</taxon>
    </lineage>
</organism>
<dbReference type="PRINTS" id="PR00165">
    <property type="entry name" value="ANIONEXCHNGR"/>
</dbReference>
<keyword evidence="4" id="KW-1003">Cell membrane</keyword>
<evidence type="ECO:0000256" key="7">
    <source>
        <dbReference type="ARBA" id="ARBA00022989"/>
    </source>
</evidence>
<dbReference type="InterPro" id="IPR011531">
    <property type="entry name" value="HCO3_transpt-like_TM_dom"/>
</dbReference>
<keyword evidence="6 10" id="KW-0812">Transmembrane</keyword>
<dbReference type="EMBL" id="JACEFF010000402">
    <property type="protein sequence ID" value="KAH9638362.1"/>
    <property type="molecule type" value="Genomic_DNA"/>
</dbReference>
<feature type="domain" description="Bicarbonate transporter-like transmembrane" evidence="11">
    <location>
        <begin position="19"/>
        <end position="244"/>
    </location>
</feature>
<feature type="transmembrane region" description="Helical" evidence="10">
    <location>
        <begin position="174"/>
        <end position="193"/>
    </location>
</feature>
<dbReference type="PANTHER" id="PTHR11453">
    <property type="entry name" value="ANION EXCHANGE PROTEIN"/>
    <property type="match status" value="1"/>
</dbReference>
<proteinExistence type="inferred from homology"/>
<evidence type="ECO:0000313" key="12">
    <source>
        <dbReference type="EMBL" id="KAH9638362.1"/>
    </source>
</evidence>
<gene>
    <name evidence="12" type="ORF">HF086_006542</name>
</gene>
<evidence type="ECO:0000256" key="9">
    <source>
        <dbReference type="ARBA" id="ARBA00049347"/>
    </source>
</evidence>
<comment type="catalytic activity">
    <reaction evidence="9">
        <text>hydrogencarbonate(in) + chloride(out) = hydrogencarbonate(out) + chloride(in)</text>
        <dbReference type="Rhea" id="RHEA:72363"/>
        <dbReference type="ChEBI" id="CHEBI:17544"/>
        <dbReference type="ChEBI" id="CHEBI:17996"/>
    </reaction>
</comment>
<evidence type="ECO:0000256" key="3">
    <source>
        <dbReference type="ARBA" id="ARBA00022448"/>
    </source>
</evidence>
<accession>A0A922MLM6</accession>
<dbReference type="Proteomes" id="UP000814243">
    <property type="component" value="Unassembled WGS sequence"/>
</dbReference>
<comment type="similarity">
    <text evidence="2">Belongs to the anion exchanger (TC 2.A.31) family.</text>
</comment>
<evidence type="ECO:0000256" key="5">
    <source>
        <dbReference type="ARBA" id="ARBA00022681"/>
    </source>
</evidence>
<reference evidence="12" key="1">
    <citation type="journal article" date="2021" name="G3 (Bethesda)">
        <title>Genome and transcriptome analysis of the beet armyworm Spodoptera exigua reveals targets for pest control. .</title>
        <authorList>
            <person name="Simon S."/>
            <person name="Breeschoten T."/>
            <person name="Jansen H.J."/>
            <person name="Dirks R.P."/>
            <person name="Schranz M.E."/>
            <person name="Ros V.I.D."/>
        </authorList>
    </citation>
    <scope>NUCLEOTIDE SEQUENCE</scope>
    <source>
        <strain evidence="12">TB_SE_WUR_2020</strain>
    </source>
</reference>
<comment type="subcellular location">
    <subcellularLocation>
        <location evidence="1">Cell membrane</location>
        <topology evidence="1">Multi-pass membrane protein</topology>
    </subcellularLocation>
</comment>
<evidence type="ECO:0000259" key="11">
    <source>
        <dbReference type="Pfam" id="PF00955"/>
    </source>
</evidence>
<evidence type="ECO:0000256" key="10">
    <source>
        <dbReference type="SAM" id="Phobius"/>
    </source>
</evidence>
<dbReference type="AlphaFoldDB" id="A0A922MLM6"/>
<feature type="transmembrane region" description="Helical" evidence="10">
    <location>
        <begin position="79"/>
        <end position="100"/>
    </location>
</feature>
<keyword evidence="7 10" id="KW-1133">Transmembrane helix</keyword>
<name>A0A922MLM6_SPOEX</name>
<dbReference type="PRINTS" id="PR01231">
    <property type="entry name" value="HCO3TRNSPORT"/>
</dbReference>
<dbReference type="GO" id="GO:0006820">
    <property type="term" value="P:monoatomic anion transport"/>
    <property type="evidence" value="ECO:0007669"/>
    <property type="project" value="InterPro"/>
</dbReference>
<dbReference type="InterPro" id="IPR003020">
    <property type="entry name" value="HCO3_transpt_euk"/>
</dbReference>
<evidence type="ECO:0000256" key="8">
    <source>
        <dbReference type="ARBA" id="ARBA00023136"/>
    </source>
</evidence>
<feature type="transmembrane region" description="Helical" evidence="10">
    <location>
        <begin position="213"/>
        <end position="231"/>
    </location>
</feature>
<keyword evidence="5" id="KW-0039">Anion exchange</keyword>
<evidence type="ECO:0000256" key="4">
    <source>
        <dbReference type="ARBA" id="ARBA00022475"/>
    </source>
</evidence>
<keyword evidence="5" id="KW-0406">Ion transport</keyword>
<dbReference type="Pfam" id="PF00955">
    <property type="entry name" value="HCO3_cotransp"/>
    <property type="match status" value="1"/>
</dbReference>
<evidence type="ECO:0000256" key="6">
    <source>
        <dbReference type="ARBA" id="ARBA00022692"/>
    </source>
</evidence>
<dbReference type="GO" id="GO:0015701">
    <property type="term" value="P:bicarbonate transport"/>
    <property type="evidence" value="ECO:0007669"/>
    <property type="project" value="TreeGrafter"/>
</dbReference>
<dbReference type="FunFam" id="1.10.287.570:FF:000001">
    <property type="entry name" value="Anion exchange protein"/>
    <property type="match status" value="1"/>
</dbReference>
<dbReference type="InterPro" id="IPR001717">
    <property type="entry name" value="Anion_exchange"/>
</dbReference>
<evidence type="ECO:0000256" key="1">
    <source>
        <dbReference type="ARBA" id="ARBA00004651"/>
    </source>
</evidence>
<protein>
    <recommendedName>
        <fullName evidence="11">Bicarbonate transporter-like transmembrane domain-containing protein</fullName>
    </recommendedName>
</protein>
<dbReference type="GO" id="GO:0005886">
    <property type="term" value="C:plasma membrane"/>
    <property type="evidence" value="ECO:0007669"/>
    <property type="project" value="UniProtKB-SubCell"/>
</dbReference>
<dbReference type="GO" id="GO:0051453">
    <property type="term" value="P:regulation of intracellular pH"/>
    <property type="evidence" value="ECO:0007669"/>
    <property type="project" value="TreeGrafter"/>
</dbReference>
<dbReference type="GO" id="GO:0005452">
    <property type="term" value="F:solute:inorganic anion antiporter activity"/>
    <property type="evidence" value="ECO:0007669"/>
    <property type="project" value="InterPro"/>
</dbReference>
<evidence type="ECO:0000313" key="13">
    <source>
        <dbReference type="Proteomes" id="UP000814243"/>
    </source>
</evidence>
<dbReference type="PANTHER" id="PTHR11453:SF47">
    <property type="entry name" value="ANION EXCHANGE PROTEIN"/>
    <property type="match status" value="1"/>
</dbReference>
<feature type="transmembrane region" description="Helical" evidence="10">
    <location>
        <begin position="146"/>
        <end position="167"/>
    </location>
</feature>
<comment type="caution">
    <text evidence="12">The sequence shown here is derived from an EMBL/GenBank/DDBJ whole genome shotgun (WGS) entry which is preliminary data.</text>
</comment>
<keyword evidence="3" id="KW-0813">Transport</keyword>
<feature type="transmembrane region" description="Helical" evidence="10">
    <location>
        <begin position="45"/>
        <end position="67"/>
    </location>
</feature>
<sequence>MLRCGSLTTKVDDQRGCVAGVLRDIKRRYPYYLSDFRDALNGQCVAATIFMYFAALSSAITFGGLLAEKTYGSIGISETLVFTCAGGVLFALAAGQPMMITGATGPLLLLDESLANFCHSNKFDFLTALTSRTELLVCVHRFTEDIFAFLISLIFIGEPVTSLINVFRAHPLGIDYAAAAANVTVIANTTLPGAGNATLAPAAGARMPPQPNTALWCTMLTLSTFIIAYYLRIFRNGKFLGRSVSIDLLGSPFTALLP</sequence>
<evidence type="ECO:0000256" key="2">
    <source>
        <dbReference type="ARBA" id="ARBA00010993"/>
    </source>
</evidence>